<protein>
    <submittedName>
        <fullName evidence="1">Ubiquinone/menaquinone biosynthesis C-methyltransferase UbiE</fullName>
    </submittedName>
</protein>
<comment type="caution">
    <text evidence="1">The sequence shown here is derived from an EMBL/GenBank/DDBJ whole genome shotgun (WGS) entry which is preliminary data.</text>
</comment>
<dbReference type="AlphaFoldDB" id="A0A8J4XHI6"/>
<evidence type="ECO:0000313" key="2">
    <source>
        <dbReference type="Proteomes" id="UP000727407"/>
    </source>
</evidence>
<dbReference type="Proteomes" id="UP000727407">
    <property type="component" value="Unassembled WGS sequence"/>
</dbReference>
<name>A0A8J4XHI6_CLAMG</name>
<keyword evidence="2" id="KW-1185">Reference proteome</keyword>
<dbReference type="EMBL" id="QNUK01000001">
    <property type="protein sequence ID" value="KAF5910233.1"/>
    <property type="molecule type" value="Genomic_DNA"/>
</dbReference>
<evidence type="ECO:0000313" key="1">
    <source>
        <dbReference type="EMBL" id="KAF5910233.1"/>
    </source>
</evidence>
<organism evidence="1 2">
    <name type="scientific">Clarias magur</name>
    <name type="common">Asian catfish</name>
    <name type="synonym">Macropteronotus magur</name>
    <dbReference type="NCBI Taxonomy" id="1594786"/>
    <lineage>
        <taxon>Eukaryota</taxon>
        <taxon>Metazoa</taxon>
        <taxon>Chordata</taxon>
        <taxon>Craniata</taxon>
        <taxon>Vertebrata</taxon>
        <taxon>Euteleostomi</taxon>
        <taxon>Actinopterygii</taxon>
        <taxon>Neopterygii</taxon>
        <taxon>Teleostei</taxon>
        <taxon>Ostariophysi</taxon>
        <taxon>Siluriformes</taxon>
        <taxon>Clariidae</taxon>
        <taxon>Clarias</taxon>
    </lineage>
</organism>
<sequence length="67" mass="7669">MAGLERANCDPRVGKCAARDDRTYRPRAEVPLARLTSEGRVEVQPQHRAQTALRRAYNRWSTVALYL</sequence>
<proteinExistence type="predicted"/>
<accession>A0A8J4XHI6</accession>
<keyword evidence="1" id="KW-0830">Ubiquinone</keyword>
<gene>
    <name evidence="1" type="primary">ubiE</name>
    <name evidence="1" type="ORF">DAT39_000059</name>
</gene>
<reference evidence="1" key="1">
    <citation type="submission" date="2020-07" db="EMBL/GenBank/DDBJ databases">
        <title>Clarias magur genome sequencing, assembly and annotation.</title>
        <authorList>
            <person name="Kushwaha B."/>
            <person name="Kumar R."/>
            <person name="Das P."/>
            <person name="Joshi C.G."/>
            <person name="Kumar D."/>
            <person name="Nagpure N.S."/>
            <person name="Pandey M."/>
            <person name="Agarwal S."/>
            <person name="Srivastava S."/>
            <person name="Singh M."/>
            <person name="Sahoo L."/>
            <person name="Jayasankar P."/>
            <person name="Meher P.K."/>
            <person name="Koringa P.G."/>
            <person name="Iquebal M.A."/>
            <person name="Das S.P."/>
            <person name="Bit A."/>
            <person name="Patnaik S."/>
            <person name="Patel N."/>
            <person name="Shah T.M."/>
            <person name="Hinsu A."/>
            <person name="Jena J.K."/>
        </authorList>
    </citation>
    <scope>NUCLEOTIDE SEQUENCE</scope>
    <source>
        <strain evidence="1">CIFAMagur01</strain>
        <tissue evidence="1">Testis</tissue>
    </source>
</reference>